<dbReference type="RefSeq" id="WP_054409222.1">
    <property type="nucleotide sequence ID" value="NZ_FOYA01000011.1"/>
</dbReference>
<dbReference type="Proteomes" id="UP000037755">
    <property type="component" value="Unassembled WGS sequence"/>
</dbReference>
<dbReference type="AlphaFoldDB" id="A0A0M9VJB4"/>
<sequence>MKIKSVLLALLVLVPLMVMAQAAKGETSPEYPGGNQALRQYVASHIRMEQLEVPKHDTLIRCSVSFWVDTLGRMDSFKVLKDPGYGLAYEVVKVLTDNKVKWKPATRNGKPLMANYVLPVMVNLPGSNLPEEKVPAKKD</sequence>
<comment type="caution">
    <text evidence="2">The sequence shown here is derived from an EMBL/GenBank/DDBJ whole genome shotgun (WGS) entry which is preliminary data.</text>
</comment>
<reference evidence="2 3" key="1">
    <citation type="submission" date="2015-08" db="EMBL/GenBank/DDBJ databases">
        <title>Whole genome sequence of Flavobacterium akiainvivens IK-1T, from decaying Wikstroemia oahuensis, an endemic Hawaiian shrub.</title>
        <authorList>
            <person name="Wan X."/>
            <person name="Hou S."/>
            <person name="Saito J."/>
            <person name="Donachie S."/>
        </authorList>
    </citation>
    <scope>NUCLEOTIDE SEQUENCE [LARGE SCALE GENOMIC DNA]</scope>
    <source>
        <strain evidence="2 3">IK-1</strain>
    </source>
</reference>
<accession>A0A0M9VJB4</accession>
<feature type="signal peptide" evidence="1">
    <location>
        <begin position="1"/>
        <end position="20"/>
    </location>
</feature>
<dbReference type="OrthoDB" id="1095452at2"/>
<evidence type="ECO:0000313" key="3">
    <source>
        <dbReference type="Proteomes" id="UP000037755"/>
    </source>
</evidence>
<gene>
    <name evidence="2" type="ORF">AM493_16920</name>
</gene>
<name>A0A0M9VJB4_9FLAO</name>
<evidence type="ECO:0000313" key="2">
    <source>
        <dbReference type="EMBL" id="KOS07539.1"/>
    </source>
</evidence>
<dbReference type="STRING" id="1202724.AM493_16920"/>
<dbReference type="Gene3D" id="3.30.1150.10">
    <property type="match status" value="1"/>
</dbReference>
<dbReference type="EMBL" id="LIYD01000005">
    <property type="protein sequence ID" value="KOS07539.1"/>
    <property type="molecule type" value="Genomic_DNA"/>
</dbReference>
<organism evidence="2 3">
    <name type="scientific">Flavobacterium akiainvivens</name>
    <dbReference type="NCBI Taxonomy" id="1202724"/>
    <lineage>
        <taxon>Bacteria</taxon>
        <taxon>Pseudomonadati</taxon>
        <taxon>Bacteroidota</taxon>
        <taxon>Flavobacteriia</taxon>
        <taxon>Flavobacteriales</taxon>
        <taxon>Flavobacteriaceae</taxon>
        <taxon>Flavobacterium</taxon>
    </lineage>
</organism>
<feature type="chain" id="PRO_5005839297" description="TonB C-terminal domain-containing protein" evidence="1">
    <location>
        <begin position="21"/>
        <end position="139"/>
    </location>
</feature>
<proteinExistence type="predicted"/>
<dbReference type="PATRIC" id="fig|1202724.3.peg.3512"/>
<keyword evidence="1" id="KW-0732">Signal</keyword>
<evidence type="ECO:0008006" key="4">
    <source>
        <dbReference type="Google" id="ProtNLM"/>
    </source>
</evidence>
<protein>
    <recommendedName>
        <fullName evidence="4">TonB C-terminal domain-containing protein</fullName>
    </recommendedName>
</protein>
<dbReference type="SUPFAM" id="SSF74653">
    <property type="entry name" value="TolA/TonB C-terminal domain"/>
    <property type="match status" value="1"/>
</dbReference>
<keyword evidence="3" id="KW-1185">Reference proteome</keyword>
<evidence type="ECO:0000256" key="1">
    <source>
        <dbReference type="SAM" id="SignalP"/>
    </source>
</evidence>